<gene>
    <name evidence="4" type="ORF">SAMN00790413_06005</name>
</gene>
<dbReference type="InterPro" id="IPR013783">
    <property type="entry name" value="Ig-like_fold"/>
</dbReference>
<evidence type="ECO:0000259" key="3">
    <source>
        <dbReference type="PROSITE" id="PS50853"/>
    </source>
</evidence>
<feature type="domain" description="Fibronectin type-III" evidence="3">
    <location>
        <begin position="363"/>
        <end position="464"/>
    </location>
</feature>
<name>A0A1W1VVW7_9DEIO</name>
<feature type="domain" description="Fibronectin type-III" evidence="3">
    <location>
        <begin position="166"/>
        <end position="268"/>
    </location>
</feature>
<dbReference type="SUPFAM" id="SSF49265">
    <property type="entry name" value="Fibronectin type III"/>
    <property type="match status" value="3"/>
</dbReference>
<proteinExistence type="predicted"/>
<dbReference type="AlphaFoldDB" id="A0A1W1VVW7"/>
<keyword evidence="1" id="KW-0677">Repeat</keyword>
<feature type="chain" id="PRO_5013275149" evidence="2">
    <location>
        <begin position="19"/>
        <end position="643"/>
    </location>
</feature>
<evidence type="ECO:0000256" key="2">
    <source>
        <dbReference type="SAM" id="SignalP"/>
    </source>
</evidence>
<dbReference type="InterPro" id="IPR050991">
    <property type="entry name" value="ECM_Regulatory_Proteins"/>
</dbReference>
<feature type="signal peptide" evidence="2">
    <location>
        <begin position="1"/>
        <end position="18"/>
    </location>
</feature>
<keyword evidence="2" id="KW-0732">Signal</keyword>
<dbReference type="OrthoDB" id="9772095at2"/>
<dbReference type="CDD" id="cd00063">
    <property type="entry name" value="FN3"/>
    <property type="match status" value="1"/>
</dbReference>
<sequence length="643" mass="66818">MRTLPSLILALTLGLAVAQTPPTNPEPAKAGVAALPTPDGALLRWFLPGDVIPGGGFLVQVTGPAGVRSVPVASPQPFTAALGLTRGEYDAVTAIYTPPISDEGNKVQRAIFNLNVVARPAYARALGILTALTDLPPGTYTATVYAVSGGRQTRVGGTTFRTGPTPPVPVPSAVKAGSGLAARLTWAAPVGADTGLVVAYNVYRASATGPFTRLEPAPFFRTQGSGGDVFSDPAVRPGASYRYRVTSVDLFGRESAPTAPVTLVTRAPLSAPEISRASSGNRTVTLDWTPGSDPRIRTQMVLRGTTPDNLSVVARLAPTVGRYLDAGVEGGVPYLYALAVVDETGQVGPRGSLTSAVGQNLTPPAAPGGLTITPGERALILNWAANPEGDLRGYRVYRAEDDQPVTQELLLTGLPITATTYSDAIAPGVQTRYRYRVVAVNTTQVDSAPSVSVAATLLDRTPPPSPILAPVAVGPTGLTLNWSQAEVPDLAGFEVTRTAVNTSETVLATPGASVRTYADTSATRGVAYTYSLRSLDRAGNRSQAAAPVTAALPALAGGTLPINLRATLLPEKAGVQLRWDRGPSAAQYVVYRLAGTQPLQVSDLLSELAFTDPQGQADSQYVLRAVSRSGELSEPSPIIRVAP</sequence>
<dbReference type="PANTHER" id="PTHR46708">
    <property type="entry name" value="TENASCIN"/>
    <property type="match status" value="1"/>
</dbReference>
<dbReference type="InterPro" id="IPR003961">
    <property type="entry name" value="FN3_dom"/>
</dbReference>
<evidence type="ECO:0000256" key="1">
    <source>
        <dbReference type="ARBA" id="ARBA00022737"/>
    </source>
</evidence>
<accession>A0A1W1VVW7</accession>
<organism evidence="4 5">
    <name type="scientific">Deinococcus hopiensis KR-140</name>
    <dbReference type="NCBI Taxonomy" id="695939"/>
    <lineage>
        <taxon>Bacteria</taxon>
        <taxon>Thermotogati</taxon>
        <taxon>Deinococcota</taxon>
        <taxon>Deinococci</taxon>
        <taxon>Deinococcales</taxon>
        <taxon>Deinococcaceae</taxon>
        <taxon>Deinococcus</taxon>
    </lineage>
</organism>
<keyword evidence="5" id="KW-1185">Reference proteome</keyword>
<dbReference type="Gene3D" id="2.60.40.10">
    <property type="entry name" value="Immunoglobulins"/>
    <property type="match status" value="4"/>
</dbReference>
<reference evidence="4 5" key="1">
    <citation type="submission" date="2017-04" db="EMBL/GenBank/DDBJ databases">
        <authorList>
            <person name="Afonso C.L."/>
            <person name="Miller P.J."/>
            <person name="Scott M.A."/>
            <person name="Spackman E."/>
            <person name="Goraichik I."/>
            <person name="Dimitrov K.M."/>
            <person name="Suarez D.L."/>
            <person name="Swayne D.E."/>
        </authorList>
    </citation>
    <scope>NUCLEOTIDE SEQUENCE [LARGE SCALE GENOMIC DNA]</scope>
    <source>
        <strain evidence="4 5">KR-140</strain>
    </source>
</reference>
<dbReference type="PROSITE" id="PS50853">
    <property type="entry name" value="FN3"/>
    <property type="match status" value="2"/>
</dbReference>
<evidence type="ECO:0000313" key="5">
    <source>
        <dbReference type="Proteomes" id="UP000192582"/>
    </source>
</evidence>
<dbReference type="PANTHER" id="PTHR46708:SF2">
    <property type="entry name" value="FIBRONECTIN TYPE-III DOMAIN-CONTAINING PROTEIN"/>
    <property type="match status" value="1"/>
</dbReference>
<dbReference type="STRING" id="695939.SAMN00790413_06005"/>
<dbReference type="EMBL" id="FWWU01000011">
    <property type="protein sequence ID" value="SMB97509.1"/>
    <property type="molecule type" value="Genomic_DNA"/>
</dbReference>
<protein>
    <submittedName>
        <fullName evidence="4">Fibronectin type 3 domain-containing protein</fullName>
    </submittedName>
</protein>
<evidence type="ECO:0000313" key="4">
    <source>
        <dbReference type="EMBL" id="SMB97509.1"/>
    </source>
</evidence>
<dbReference type="Proteomes" id="UP000192582">
    <property type="component" value="Unassembled WGS sequence"/>
</dbReference>
<dbReference type="SMART" id="SM00060">
    <property type="entry name" value="FN3"/>
    <property type="match status" value="6"/>
</dbReference>
<dbReference type="RefSeq" id="WP_084051339.1">
    <property type="nucleotide sequence ID" value="NZ_FWWU01000011.1"/>
</dbReference>
<dbReference type="InterPro" id="IPR036116">
    <property type="entry name" value="FN3_sf"/>
</dbReference>